<feature type="coiled-coil region" evidence="1">
    <location>
        <begin position="371"/>
        <end position="405"/>
    </location>
</feature>
<feature type="region of interest" description="Disordered" evidence="2">
    <location>
        <begin position="177"/>
        <end position="201"/>
    </location>
</feature>
<reference evidence="3" key="2">
    <citation type="submission" date="2020-11" db="EMBL/GenBank/DDBJ databases">
        <authorList>
            <person name="Cecchin M."/>
            <person name="Marcolungo L."/>
            <person name="Rossato M."/>
            <person name="Girolomoni L."/>
            <person name="Cosentino E."/>
            <person name="Cuine S."/>
            <person name="Li-Beisson Y."/>
            <person name="Delledonne M."/>
            <person name="Ballottari M."/>
        </authorList>
    </citation>
    <scope>NUCLEOTIDE SEQUENCE</scope>
    <source>
        <strain evidence="3">211/11P</strain>
        <tissue evidence="3">Whole cell</tissue>
    </source>
</reference>
<proteinExistence type="predicted"/>
<feature type="region of interest" description="Disordered" evidence="2">
    <location>
        <begin position="1"/>
        <end position="37"/>
    </location>
</feature>
<dbReference type="OrthoDB" id="10563450at2759"/>
<keyword evidence="4" id="KW-1185">Reference proteome</keyword>
<evidence type="ECO:0000313" key="3">
    <source>
        <dbReference type="EMBL" id="KAI3436604.1"/>
    </source>
</evidence>
<feature type="compositionally biased region" description="Low complexity" evidence="2">
    <location>
        <begin position="1"/>
        <end position="19"/>
    </location>
</feature>
<reference evidence="3" key="1">
    <citation type="journal article" date="2019" name="Plant J.">
        <title>Chlorella vulgaris genome assembly and annotation reveals the molecular basis for metabolic acclimation to high light conditions.</title>
        <authorList>
            <person name="Cecchin M."/>
            <person name="Marcolungo L."/>
            <person name="Rossato M."/>
            <person name="Girolomoni L."/>
            <person name="Cosentino E."/>
            <person name="Cuine S."/>
            <person name="Li-Beisson Y."/>
            <person name="Delledonne M."/>
            <person name="Ballottari M."/>
        </authorList>
    </citation>
    <scope>NUCLEOTIDE SEQUENCE</scope>
    <source>
        <strain evidence="3">211/11P</strain>
    </source>
</reference>
<feature type="region of interest" description="Disordered" evidence="2">
    <location>
        <begin position="223"/>
        <end position="261"/>
    </location>
</feature>
<organism evidence="3 4">
    <name type="scientific">Chlorella vulgaris</name>
    <name type="common">Green alga</name>
    <dbReference type="NCBI Taxonomy" id="3077"/>
    <lineage>
        <taxon>Eukaryota</taxon>
        <taxon>Viridiplantae</taxon>
        <taxon>Chlorophyta</taxon>
        <taxon>core chlorophytes</taxon>
        <taxon>Trebouxiophyceae</taxon>
        <taxon>Chlorellales</taxon>
        <taxon>Chlorellaceae</taxon>
        <taxon>Chlorella clade</taxon>
        <taxon>Chlorella</taxon>
    </lineage>
</organism>
<dbReference type="Proteomes" id="UP001055712">
    <property type="component" value="Unassembled WGS sequence"/>
</dbReference>
<sequence length="453" mass="44831">MLRAPLAAQGGASGSALHAKPASRPQRMPTAVAPPRRRLLASPPTAIDPASLFVAYQAQQFGLTLVGIGAVAALAAAAHLARQRDNSQAYATAAAGPTAAVPAAAASTRDAPAADLLVATMVASQHAAAAPAAVLAAPAVAVPAPVPVGASLSLGDLRAELQQAAAAAVQAVKTAAEGSPAKAPSRASAAQGATPNGSAVMPGMTVQEATRQVQDWISAWRTDEEGEGQDAVQRGAADGASHHTTSAPAHSAPSMPSTSASAVLAEMTADAPVAATQVGAEALDPSLTIGQATGKAGAAQQAPSTPTGKDRAAVTASASASAQKEAALKQSIHVADSKAAAVSGLEAAAAAGTKAKIEGLWANYEQKKAKEAELLAKSDRILQNMAEAEAQEQAQQKNVAVATSQQQHQSVAVVLMSRIVTLLQAVQQFVQQLLAKLIGGGSSNSGAAAGSSA</sequence>
<dbReference type="AlphaFoldDB" id="A0A9D4Z0H3"/>
<feature type="compositionally biased region" description="Low complexity" evidence="2">
    <location>
        <begin position="242"/>
        <end position="261"/>
    </location>
</feature>
<dbReference type="EMBL" id="SIDB01000002">
    <property type="protein sequence ID" value="KAI3436604.1"/>
    <property type="molecule type" value="Genomic_DNA"/>
</dbReference>
<keyword evidence="1" id="KW-0175">Coiled coil</keyword>
<evidence type="ECO:0000256" key="1">
    <source>
        <dbReference type="SAM" id="Coils"/>
    </source>
</evidence>
<gene>
    <name evidence="3" type="ORF">D9Q98_006021</name>
</gene>
<evidence type="ECO:0000313" key="4">
    <source>
        <dbReference type="Proteomes" id="UP001055712"/>
    </source>
</evidence>
<comment type="caution">
    <text evidence="3">The sequence shown here is derived from an EMBL/GenBank/DDBJ whole genome shotgun (WGS) entry which is preliminary data.</text>
</comment>
<protein>
    <submittedName>
        <fullName evidence="3">Uncharacterized protein</fullName>
    </submittedName>
</protein>
<feature type="region of interest" description="Disordered" evidence="2">
    <location>
        <begin position="294"/>
        <end position="316"/>
    </location>
</feature>
<accession>A0A9D4Z0H3</accession>
<feature type="compositionally biased region" description="Low complexity" evidence="2">
    <location>
        <begin position="177"/>
        <end position="193"/>
    </location>
</feature>
<name>A0A9D4Z0H3_CHLVU</name>
<evidence type="ECO:0000256" key="2">
    <source>
        <dbReference type="SAM" id="MobiDB-lite"/>
    </source>
</evidence>